<dbReference type="STRING" id="28116.Bovatus_02696"/>
<organism evidence="2 5">
    <name type="scientific">Bacteroides ovatus</name>
    <dbReference type="NCBI Taxonomy" id="28116"/>
    <lineage>
        <taxon>Bacteria</taxon>
        <taxon>Pseudomonadati</taxon>
        <taxon>Bacteroidota</taxon>
        <taxon>Bacteroidia</taxon>
        <taxon>Bacteroidales</taxon>
        <taxon>Bacteroidaceae</taxon>
        <taxon>Bacteroides</taxon>
    </lineage>
</organism>
<evidence type="ECO:0000313" key="5">
    <source>
        <dbReference type="Proteomes" id="UP000323717"/>
    </source>
</evidence>
<reference evidence="5 6" key="1">
    <citation type="journal article" date="2019" name="Nat. Med.">
        <title>A library of human gut bacterial isolates paired with longitudinal multiomics data enables mechanistic microbiome research.</title>
        <authorList>
            <person name="Poyet M."/>
            <person name="Groussin M."/>
            <person name="Gibbons S.M."/>
            <person name="Avila-Pacheco J."/>
            <person name="Jiang X."/>
            <person name="Kearney S.M."/>
            <person name="Perrotta A.R."/>
            <person name="Berdy B."/>
            <person name="Zhao S."/>
            <person name="Lieberman T.D."/>
            <person name="Swanson P.K."/>
            <person name="Smith M."/>
            <person name="Roesemann S."/>
            <person name="Alexander J.E."/>
            <person name="Rich S.A."/>
            <person name="Livny J."/>
            <person name="Vlamakis H."/>
            <person name="Clish C."/>
            <person name="Bullock K."/>
            <person name="Deik A."/>
            <person name="Scott J."/>
            <person name="Pierce K.A."/>
            <person name="Xavier R.J."/>
            <person name="Alm E.J."/>
        </authorList>
    </citation>
    <scope>NUCLEOTIDE SEQUENCE [LARGE SCALE GENOMIC DNA]</scope>
    <source>
        <strain evidence="1 6">BIOML-A160</strain>
        <strain evidence="2 5">BIOML-A163</strain>
        <strain evidence="3 7">BIOML-A2</strain>
    </source>
</reference>
<dbReference type="AlphaFoldDB" id="A0A139L3S4"/>
<gene>
    <name evidence="3" type="ORF">F3B53_23095</name>
    <name evidence="2" type="ORF">F3D71_01740</name>
    <name evidence="1" type="ORF">F3F25_25290</name>
    <name evidence="4" type="ORF">PO382_19430</name>
</gene>
<dbReference type="GeneID" id="69481878"/>
<dbReference type="EMBL" id="VWFC01000041">
    <property type="protein sequence ID" value="KAB1320448.1"/>
    <property type="molecule type" value="Genomic_DNA"/>
</dbReference>
<dbReference type="EMBL" id="JAQNZF010000030">
    <property type="protein sequence ID" value="MDC2744393.1"/>
    <property type="molecule type" value="Genomic_DNA"/>
</dbReference>
<evidence type="ECO:0000313" key="2">
    <source>
        <dbReference type="EMBL" id="KAA3954575.1"/>
    </source>
</evidence>
<accession>A0A139L3S4</accession>
<dbReference type="Proteomes" id="UP000323717">
    <property type="component" value="Unassembled WGS sequence"/>
</dbReference>
<protein>
    <submittedName>
        <fullName evidence="2">Uncharacterized protein</fullName>
    </submittedName>
</protein>
<dbReference type="Proteomes" id="UP000365824">
    <property type="component" value="Unassembled WGS sequence"/>
</dbReference>
<reference evidence="4" key="2">
    <citation type="submission" date="2022-10" db="EMBL/GenBank/DDBJ databases">
        <title>Human gut microbiome strain richness.</title>
        <authorList>
            <person name="Chen-Liaw A."/>
        </authorList>
    </citation>
    <scope>NUCLEOTIDE SEQUENCE</scope>
    <source>
        <strain evidence="4">BSD2780120875st1_E1_BSD2780120875_150330</strain>
    </source>
</reference>
<evidence type="ECO:0000313" key="6">
    <source>
        <dbReference type="Proteomes" id="UP000365824"/>
    </source>
</evidence>
<dbReference type="Proteomes" id="UP000375690">
    <property type="component" value="Unassembled WGS sequence"/>
</dbReference>
<dbReference type="Proteomes" id="UP001219389">
    <property type="component" value="Unassembled WGS sequence"/>
</dbReference>
<comment type="caution">
    <text evidence="2">The sequence shown here is derived from an EMBL/GenBank/DDBJ whole genome shotgun (WGS) entry which is preliminary data.</text>
</comment>
<evidence type="ECO:0000313" key="3">
    <source>
        <dbReference type="EMBL" id="KAB1320448.1"/>
    </source>
</evidence>
<evidence type="ECO:0000313" key="4">
    <source>
        <dbReference type="EMBL" id="MDC2744393.1"/>
    </source>
</evidence>
<proteinExistence type="predicted"/>
<sequence length="87" mass="10213">MKRILTSKEYRFIKGLKELMTKYNAVISTDAQGKIEIVVNEDDESFDFETESTIYLGECFSDDELNELLEKNLAHIIRIKEEYKTNL</sequence>
<dbReference type="RefSeq" id="WP_008644935.1">
    <property type="nucleotide sequence ID" value="NZ_CAKJYX010000005.1"/>
</dbReference>
<evidence type="ECO:0000313" key="1">
    <source>
        <dbReference type="EMBL" id="KAA3922897.1"/>
    </source>
</evidence>
<dbReference type="EMBL" id="VWLE01000009">
    <property type="protein sequence ID" value="KAA3954575.1"/>
    <property type="molecule type" value="Genomic_DNA"/>
</dbReference>
<evidence type="ECO:0000313" key="7">
    <source>
        <dbReference type="Proteomes" id="UP000375690"/>
    </source>
</evidence>
<dbReference type="EMBL" id="VWLB01000059">
    <property type="protein sequence ID" value="KAA3922897.1"/>
    <property type="molecule type" value="Genomic_DNA"/>
</dbReference>
<name>A0A139L3S4_BACOV</name>